<dbReference type="RefSeq" id="WP_204720636.1">
    <property type="nucleotide sequence ID" value="NZ_JACSNR010000005.1"/>
</dbReference>
<evidence type="ECO:0000313" key="1">
    <source>
        <dbReference type="EMBL" id="MBM6923290.1"/>
    </source>
</evidence>
<protein>
    <submittedName>
        <fullName evidence="1">Uncharacterized protein</fullName>
    </submittedName>
</protein>
<evidence type="ECO:0000313" key="2">
    <source>
        <dbReference type="Proteomes" id="UP000724149"/>
    </source>
</evidence>
<dbReference type="Proteomes" id="UP000724149">
    <property type="component" value="Unassembled WGS sequence"/>
</dbReference>
<comment type="caution">
    <text evidence="1">The sequence shown here is derived from an EMBL/GenBank/DDBJ whole genome shotgun (WGS) entry which is preliminary data.</text>
</comment>
<gene>
    <name evidence="1" type="ORF">H9X81_06265</name>
</gene>
<dbReference type="EMBL" id="JACSNR010000005">
    <property type="protein sequence ID" value="MBM6923290.1"/>
    <property type="molecule type" value="Genomic_DNA"/>
</dbReference>
<accession>A0ABS2GLC7</accession>
<proteinExistence type="predicted"/>
<reference evidence="1 2" key="1">
    <citation type="journal article" date="2021" name="Sci. Rep.">
        <title>The distribution of antibiotic resistance genes in chicken gut microbiota commensals.</title>
        <authorList>
            <person name="Juricova H."/>
            <person name="Matiasovicova J."/>
            <person name="Kubasova T."/>
            <person name="Cejkova D."/>
            <person name="Rychlik I."/>
        </authorList>
    </citation>
    <scope>NUCLEOTIDE SEQUENCE [LARGE SCALE GENOMIC DNA]</scope>
    <source>
        <strain evidence="1 2">An564</strain>
    </source>
</reference>
<name>A0ABS2GLC7_9FIRM</name>
<organism evidence="1 2">
    <name type="scientific">Hydrogenoanaerobacterium saccharovorans</name>
    <dbReference type="NCBI Taxonomy" id="474960"/>
    <lineage>
        <taxon>Bacteria</taxon>
        <taxon>Bacillati</taxon>
        <taxon>Bacillota</taxon>
        <taxon>Clostridia</taxon>
        <taxon>Eubacteriales</taxon>
        <taxon>Oscillospiraceae</taxon>
        <taxon>Hydrogenoanaerobacterium</taxon>
    </lineage>
</organism>
<sequence>MKELHVYQPANCIQLDSPAVNPTVRMLLTVLYELQHWLKAAPIVSRDTESGSTVCLLFRDCACTGEDLCQMFGSALADLSPRWKADLYGTEPCSQETVWYRFAREEAQCWIRESTLSGRQAETIQSLCLCLTCGSSHEAEAVQQLLQAMDWKRGLAVVEWKCGDSLGGESGRELPEPGLYCYESVFKCPEAEACLAALSLEQKVRLWMAFLAEDRECVEFQWLYDAIARRILENRIEWELSLYEAMKRLGYSIQADQRRFMLCDGQGRRRYFGADSVRNSERALMKILFPLNLQEL</sequence>
<keyword evidence="2" id="KW-1185">Reference proteome</keyword>